<dbReference type="Pfam" id="PF08541">
    <property type="entry name" value="ACP_syn_III_C"/>
    <property type="match status" value="1"/>
</dbReference>
<dbReference type="SUPFAM" id="SSF53901">
    <property type="entry name" value="Thiolase-like"/>
    <property type="match status" value="1"/>
</dbReference>
<evidence type="ECO:0000313" key="6">
    <source>
        <dbReference type="EMBL" id="KAL1528946.1"/>
    </source>
</evidence>
<proteinExistence type="inferred from homology"/>
<dbReference type="Proteomes" id="UP001515480">
    <property type="component" value="Unassembled WGS sequence"/>
</dbReference>
<organism evidence="6 7">
    <name type="scientific">Prymnesium parvum</name>
    <name type="common">Toxic golden alga</name>
    <dbReference type="NCBI Taxonomy" id="97485"/>
    <lineage>
        <taxon>Eukaryota</taxon>
        <taxon>Haptista</taxon>
        <taxon>Haptophyta</taxon>
        <taxon>Prymnesiophyceae</taxon>
        <taxon>Prymnesiales</taxon>
        <taxon>Prymnesiaceae</taxon>
        <taxon>Prymnesium</taxon>
    </lineage>
</organism>
<protein>
    <recommendedName>
        <fullName evidence="2">very-long-chain 3-oxoacyl-CoA synthase</fullName>
        <ecNumber evidence="2">2.3.1.199</ecNumber>
    </recommendedName>
</protein>
<gene>
    <name evidence="6" type="ORF">AB1Y20_010268</name>
</gene>
<evidence type="ECO:0000256" key="1">
    <source>
        <dbReference type="ARBA" id="ARBA00005531"/>
    </source>
</evidence>
<dbReference type="InterPro" id="IPR013747">
    <property type="entry name" value="ACP_syn_III_C"/>
</dbReference>
<evidence type="ECO:0000313" key="7">
    <source>
        <dbReference type="Proteomes" id="UP001515480"/>
    </source>
</evidence>
<dbReference type="EC" id="2.3.1.199" evidence="2"/>
<evidence type="ECO:0000256" key="2">
    <source>
        <dbReference type="ARBA" id="ARBA00012307"/>
    </source>
</evidence>
<dbReference type="AlphaFoldDB" id="A0AB34K7V7"/>
<feature type="domain" description="Beta-ketoacyl-[acyl-carrier-protein] synthase III C-terminal" evidence="5">
    <location>
        <begin position="430"/>
        <end position="512"/>
    </location>
</feature>
<evidence type="ECO:0000256" key="3">
    <source>
        <dbReference type="ARBA" id="ARBA00022679"/>
    </source>
</evidence>
<comment type="caution">
    <text evidence="6">The sequence shown here is derived from an EMBL/GenBank/DDBJ whole genome shotgun (WGS) entry which is preliminary data.</text>
</comment>
<evidence type="ECO:0000259" key="4">
    <source>
        <dbReference type="Pfam" id="PF08392"/>
    </source>
</evidence>
<dbReference type="GO" id="GO:0016020">
    <property type="term" value="C:membrane"/>
    <property type="evidence" value="ECO:0007669"/>
    <property type="project" value="InterPro"/>
</dbReference>
<dbReference type="EMBL" id="JBGBPQ010000002">
    <property type="protein sequence ID" value="KAL1528946.1"/>
    <property type="molecule type" value="Genomic_DNA"/>
</dbReference>
<dbReference type="CDD" id="cd00831">
    <property type="entry name" value="CHS_like"/>
    <property type="match status" value="1"/>
</dbReference>
<keyword evidence="3" id="KW-0808">Transferase</keyword>
<dbReference type="InterPro" id="IPR016039">
    <property type="entry name" value="Thiolase-like"/>
</dbReference>
<dbReference type="Pfam" id="PF08392">
    <property type="entry name" value="FAE1_CUT1_RppA"/>
    <property type="match status" value="1"/>
</dbReference>
<sequence length="515" mass="57174">MRSSRSPAPARRRSRLSRSVEETFDSSLMNTRMLALQYDPGEIRVRFHAFRDYVALLPTRYAAALLLAQLAYSAWAAFAAHEAGSGRTPFSELKVGDAVGVVLREAGWARLLLLAILVAFLLFRGTRTVYLVDFATFDAPEEWKVTKAELLTVLRHAGEQRQTFGEEDLAFMEKVLANSGTGDATAWPPSMVKCKSPHIAPDESMHAARQEAEMVFIKCVGQLLRQTNVRAKEVDFLIVNCSLFSPTPSLCAMISNQFGMRTNVKTFNLSGQGCSASLIAVDLAAELLQNNPHTTALVVSTEIISQSLYHGHEKAMLLQNTLFRCGGAAVMLSNKPALSWKAKYRLNTLVRTQCCDNESHHAVFQCEDGAANGGIRLSKKIVEVAGNAMKINLTNLGPRVLPLSEQIKVLFSIIGRGFGVKRYVPDFKTAIDFFCIHAGGRAVLDGIEKNLRLLPEDMLPSRTVLHERGNTSSSSIWYELQYVEEHKRLRRGHQVLQLAFGSGFKCNSAVWRRLR</sequence>
<dbReference type="InterPro" id="IPR013601">
    <property type="entry name" value="FAE1_typ3_polyketide_synth"/>
</dbReference>
<dbReference type="InterPro" id="IPR012392">
    <property type="entry name" value="3-ktacl-CoA_syn"/>
</dbReference>
<dbReference type="GO" id="GO:0006633">
    <property type="term" value="P:fatty acid biosynthetic process"/>
    <property type="evidence" value="ECO:0007669"/>
    <property type="project" value="InterPro"/>
</dbReference>
<dbReference type="PANTHER" id="PTHR31561">
    <property type="entry name" value="3-KETOACYL-COA SYNTHASE"/>
    <property type="match status" value="1"/>
</dbReference>
<accession>A0AB34K7V7</accession>
<dbReference type="GO" id="GO:0009922">
    <property type="term" value="F:fatty acid elongase activity"/>
    <property type="evidence" value="ECO:0007669"/>
    <property type="project" value="UniProtKB-EC"/>
</dbReference>
<keyword evidence="7" id="KW-1185">Reference proteome</keyword>
<reference evidence="6 7" key="1">
    <citation type="journal article" date="2024" name="Science">
        <title>Giant polyketide synthase enzymes in the biosynthesis of giant marine polyether toxins.</title>
        <authorList>
            <person name="Fallon T.R."/>
            <person name="Shende V.V."/>
            <person name="Wierzbicki I.H."/>
            <person name="Pendleton A.L."/>
            <person name="Watervoot N.F."/>
            <person name="Auber R.P."/>
            <person name="Gonzalez D.J."/>
            <person name="Wisecaver J.H."/>
            <person name="Moore B.S."/>
        </authorList>
    </citation>
    <scope>NUCLEOTIDE SEQUENCE [LARGE SCALE GENOMIC DNA]</scope>
    <source>
        <strain evidence="6 7">12B1</strain>
    </source>
</reference>
<feature type="domain" description="FAE" evidence="4">
    <location>
        <begin position="124"/>
        <end position="416"/>
    </location>
</feature>
<name>A0AB34K7V7_PRYPA</name>
<evidence type="ECO:0000259" key="5">
    <source>
        <dbReference type="Pfam" id="PF08541"/>
    </source>
</evidence>
<dbReference type="Gene3D" id="3.40.47.10">
    <property type="match status" value="1"/>
</dbReference>
<comment type="similarity">
    <text evidence="1">Belongs to the thiolase-like superfamily. Chalcone/stilbene synthases family.</text>
</comment>